<dbReference type="RefSeq" id="WP_049586510.1">
    <property type="nucleotide sequence ID" value="NC_002947.4"/>
</dbReference>
<organism evidence="1 2">
    <name type="scientific">Pseudomonas putida (strain ATCC 47054 / DSM 6125 / CFBP 8728 / NCIMB 11950 / KT2440)</name>
    <dbReference type="NCBI Taxonomy" id="160488"/>
    <lineage>
        <taxon>Bacteria</taxon>
        <taxon>Pseudomonadati</taxon>
        <taxon>Pseudomonadota</taxon>
        <taxon>Gammaproteobacteria</taxon>
        <taxon>Pseudomonadales</taxon>
        <taxon>Pseudomonadaceae</taxon>
        <taxon>Pseudomonas</taxon>
    </lineage>
</organism>
<name>A0A140FWG4_PSEPK</name>
<evidence type="ECO:0000313" key="2">
    <source>
        <dbReference type="Proteomes" id="UP000000556"/>
    </source>
</evidence>
<protein>
    <submittedName>
        <fullName evidence="1">Uncharacterized protein</fullName>
    </submittedName>
</protein>
<dbReference type="BioCyc" id="PPUT160488:G1G01-3925-MONOMER"/>
<dbReference type="Proteomes" id="UP000000556">
    <property type="component" value="Chromosome"/>
</dbReference>
<sequence length="203" mass="24417">MNRSYKDELDRIIQSTLSTLQDLKKQVSEMRVLGADTQLDSYTTKKAKELEILIDFYKGILRKIKSFSDRYVNVRDQCLRLRELRRRKILWSLAPLVPGDRRAKKILKWLDHLDYEERCIYQQMLSADQVSNLVSSESYPNGIPFVRCEEIPQPWRERFLCLNRDSIREREVAYYHDWMRFISEWQKAEVLVEHHRAAWYGNA</sequence>
<gene>
    <name evidence="1" type="ordered locus">PP_5612</name>
</gene>
<evidence type="ECO:0000313" key="1">
    <source>
        <dbReference type="EMBL" id="AMM02947.1"/>
    </source>
</evidence>
<dbReference type="AlphaFoldDB" id="A0A140FWG4"/>
<dbReference type="OrthoDB" id="6922593at2"/>
<dbReference type="KEGG" id="ppu:PP_5612"/>
<reference evidence="1 2" key="2">
    <citation type="journal article" date="2016" name="Environ. Microbiol.">
        <title>The revisited genome of Pseudomonas putida KT2440 enlightens its value as a robust metabolic chassis.</title>
        <authorList>
            <person name="Belda E."/>
            <person name="van Heck R.G."/>
            <person name="Lopez-Sanchez M.J."/>
            <person name="Cruveiller S."/>
            <person name="Barbe V."/>
            <person name="Fraser C."/>
            <person name="Klenk H.P."/>
            <person name="Petersen J."/>
            <person name="Morgat A."/>
            <person name="Nikel P.I."/>
            <person name="Vallenet D."/>
            <person name="Rouy Z."/>
            <person name="Sekowska A."/>
            <person name="Martins Dos Santos V.A."/>
            <person name="de Lorenzo V."/>
            <person name="Danchin A."/>
            <person name="Medigue C."/>
        </authorList>
    </citation>
    <scope>NUCLEOTIDE SEQUENCE [LARGE SCALE GENOMIC DNA]</scope>
    <source>
        <strain evidence="2">ATCC 47054 / DSM 6125 / CFBP 8728 / NCIMB 11950 / KT2440</strain>
    </source>
</reference>
<proteinExistence type="predicted"/>
<reference evidence="1 2" key="1">
    <citation type="journal article" date="2002" name="Environ. Microbiol.">
        <title>Complete genome sequence and comparative analysis of the metabolically versatile Pseudomonas putida KT2440.</title>
        <authorList>
            <person name="Nelson K.E."/>
            <person name="Weinel C."/>
            <person name="Paulsen I.T."/>
            <person name="Dodson R.J."/>
            <person name="Hilbert H."/>
            <person name="Martins dos Santos V.A."/>
            <person name="Fouts D.E."/>
            <person name="Gill S.R."/>
            <person name="Pop M."/>
            <person name="Holmes M."/>
            <person name="Brinkac L."/>
            <person name="Beanan M."/>
            <person name="DeBoy R.T."/>
            <person name="Daugherty S."/>
            <person name="Kolonay J."/>
            <person name="Madupu R."/>
            <person name="Nelson W."/>
            <person name="White O."/>
            <person name="Peterson J."/>
            <person name="Khouri H."/>
            <person name="Hance I."/>
            <person name="Chris Lee P."/>
            <person name="Holtzapple E."/>
            <person name="Scanlan D."/>
            <person name="Tran K."/>
            <person name="Moazzez A."/>
            <person name="Utterback T."/>
            <person name="Rizzo M."/>
            <person name="Lee K."/>
            <person name="Kosack D."/>
            <person name="Moestl D."/>
            <person name="Wedler H."/>
            <person name="Lauber J."/>
            <person name="Stjepandic D."/>
            <person name="Hoheisel J."/>
            <person name="Straetz M."/>
            <person name="Heim S."/>
            <person name="Kiewitz C."/>
            <person name="Eisen J.A."/>
            <person name="Timmis K.N."/>
            <person name="Dusterhoft A."/>
            <person name="Tummler B."/>
            <person name="Fraser C.M."/>
        </authorList>
    </citation>
    <scope>NUCLEOTIDE SEQUENCE [LARGE SCALE GENOMIC DNA]</scope>
    <source>
        <strain evidence="2">ATCC 47054 / DSM 6125 / CFBP 8728 / NCIMB 11950 / KT2440</strain>
    </source>
</reference>
<keyword evidence="2" id="KW-1185">Reference proteome</keyword>
<accession>A0A140FWG4</accession>
<dbReference type="EMBL" id="AE015451">
    <property type="protein sequence ID" value="AMM02947.1"/>
    <property type="molecule type" value="Genomic_DNA"/>
</dbReference>